<evidence type="ECO:0000256" key="8">
    <source>
        <dbReference type="SAM" id="MobiDB-lite"/>
    </source>
</evidence>
<dbReference type="Pfam" id="PF00170">
    <property type="entry name" value="bZIP_1"/>
    <property type="match status" value="1"/>
</dbReference>
<accession>A0ABQ8H083</accession>
<dbReference type="EMBL" id="JAFEMO010000037">
    <property type="protein sequence ID" value="KAH7530546.1"/>
    <property type="molecule type" value="Genomic_DNA"/>
</dbReference>
<dbReference type="PANTHER" id="PTHR47416:SF8">
    <property type="entry name" value="BASIC-LEUCINE ZIPPER TRANSCRIPTION FACTOR E-RELATED"/>
    <property type="match status" value="1"/>
</dbReference>
<dbReference type="InterPro" id="IPR004827">
    <property type="entry name" value="bZIP"/>
</dbReference>
<evidence type="ECO:0000256" key="3">
    <source>
        <dbReference type="ARBA" id="ARBA00007163"/>
    </source>
</evidence>
<protein>
    <recommendedName>
        <fullName evidence="9">BZIP domain-containing protein</fullName>
    </recommendedName>
</protein>
<feature type="domain" description="BZIP" evidence="9">
    <location>
        <begin position="162"/>
        <end position="218"/>
    </location>
</feature>
<name>A0ABQ8H083_9ROSI</name>
<evidence type="ECO:0000256" key="6">
    <source>
        <dbReference type="ARBA" id="ARBA00023163"/>
    </source>
</evidence>
<dbReference type="PROSITE" id="PS00036">
    <property type="entry name" value="BZIP_BASIC"/>
    <property type="match status" value="1"/>
</dbReference>
<gene>
    <name evidence="10" type="ORF">JRO89_XSUnG0020700</name>
</gene>
<evidence type="ECO:0000313" key="11">
    <source>
        <dbReference type="Proteomes" id="UP000827721"/>
    </source>
</evidence>
<dbReference type="CDD" id="cd14704">
    <property type="entry name" value="bZIP_HY5-like"/>
    <property type="match status" value="1"/>
</dbReference>
<dbReference type="PANTHER" id="PTHR47416">
    <property type="entry name" value="BASIC-LEUCINE ZIPPER TRANSCRIPTION FACTOR F-RELATED"/>
    <property type="match status" value="1"/>
</dbReference>
<feature type="compositionally biased region" description="Acidic residues" evidence="8">
    <location>
        <begin position="145"/>
        <end position="158"/>
    </location>
</feature>
<evidence type="ECO:0000313" key="10">
    <source>
        <dbReference type="EMBL" id="KAH7530546.1"/>
    </source>
</evidence>
<comment type="similarity">
    <text evidence="3">Belongs to the bZIP family.</text>
</comment>
<keyword evidence="6" id="KW-0804">Transcription</keyword>
<feature type="region of interest" description="Disordered" evidence="8">
    <location>
        <begin position="105"/>
        <end position="180"/>
    </location>
</feature>
<keyword evidence="4" id="KW-0805">Transcription regulation</keyword>
<proteinExistence type="inferred from homology"/>
<evidence type="ECO:0000256" key="7">
    <source>
        <dbReference type="ARBA" id="ARBA00023242"/>
    </source>
</evidence>
<evidence type="ECO:0000256" key="4">
    <source>
        <dbReference type="ARBA" id="ARBA00023015"/>
    </source>
</evidence>
<organism evidence="10 11">
    <name type="scientific">Xanthoceras sorbifolium</name>
    <dbReference type="NCBI Taxonomy" id="99658"/>
    <lineage>
        <taxon>Eukaryota</taxon>
        <taxon>Viridiplantae</taxon>
        <taxon>Streptophyta</taxon>
        <taxon>Embryophyta</taxon>
        <taxon>Tracheophyta</taxon>
        <taxon>Spermatophyta</taxon>
        <taxon>Magnoliopsida</taxon>
        <taxon>eudicotyledons</taxon>
        <taxon>Gunneridae</taxon>
        <taxon>Pentapetalae</taxon>
        <taxon>rosids</taxon>
        <taxon>malvids</taxon>
        <taxon>Sapindales</taxon>
        <taxon>Sapindaceae</taxon>
        <taxon>Xanthoceroideae</taxon>
        <taxon>Xanthoceras</taxon>
    </lineage>
</organism>
<feature type="compositionally biased region" description="Basic and acidic residues" evidence="8">
    <location>
        <begin position="171"/>
        <end position="180"/>
    </location>
</feature>
<keyword evidence="11" id="KW-1185">Reference proteome</keyword>
<dbReference type="InterPro" id="IPR046347">
    <property type="entry name" value="bZIP_sf"/>
</dbReference>
<dbReference type="PROSITE" id="PS50217">
    <property type="entry name" value="BZIP"/>
    <property type="match status" value="1"/>
</dbReference>
<sequence>MEDLEFPENGIEWNDLFTEVFDSSAAAETFSNPSPDDSVSNWVAEIESMLFNDDGVDLEPSQPLLDNFFSDILVDSPIICDDLESNQHLLENFFSDVPVDAAATDKSTNVSDECAPVSSEEEKVSDGPEVNNDNDNDNDEKNYSNDDDENDINNDADANDPISKKRKRQLRNRDAAVRSRERKKMYVKDLEMKSRYLEGECRRLGRLLQCVLAENQSLHYSLQKGNALGASSAKQESAVLLLGMHYKSSSARFHFIISYCLSSWKRNIISKLEYCPHCMLVLLSSGTILWAEWGQLGSQALAVPRSHEHSLLDSLHSGVYLAVIIESLLLGSLLWFLGIMCLFTLPPPTLSNLESVPLVHVEDKAPGDLGQRGAGSNHFTLSGLKSRRCKASRTKMKLIYHVIRV</sequence>
<reference evidence="10 11" key="1">
    <citation type="submission" date="2021-02" db="EMBL/GenBank/DDBJ databases">
        <title>Plant Genome Project.</title>
        <authorList>
            <person name="Zhang R.-G."/>
        </authorList>
    </citation>
    <scope>NUCLEOTIDE SEQUENCE [LARGE SCALE GENOMIC DNA]</scope>
    <source>
        <tissue evidence="10">Leaves</tissue>
    </source>
</reference>
<dbReference type="SMART" id="SM00338">
    <property type="entry name" value="BRLZ"/>
    <property type="match status" value="1"/>
</dbReference>
<dbReference type="Gene3D" id="1.20.5.170">
    <property type="match status" value="1"/>
</dbReference>
<comment type="caution">
    <text evidence="10">The sequence shown here is derived from an EMBL/GenBank/DDBJ whole genome shotgun (WGS) entry which is preliminary data.</text>
</comment>
<keyword evidence="7" id="KW-0539">Nucleus</keyword>
<evidence type="ECO:0000256" key="5">
    <source>
        <dbReference type="ARBA" id="ARBA00023125"/>
    </source>
</evidence>
<dbReference type="SUPFAM" id="SSF57959">
    <property type="entry name" value="Leucine zipper domain"/>
    <property type="match status" value="1"/>
</dbReference>
<keyword evidence="5" id="KW-0238">DNA-binding</keyword>
<dbReference type="Proteomes" id="UP000827721">
    <property type="component" value="Unassembled WGS sequence"/>
</dbReference>
<comment type="subcellular location">
    <subcellularLocation>
        <location evidence="2">Endoplasmic reticulum membrane</location>
        <topology evidence="2">Single-pass membrane protein</topology>
    </subcellularLocation>
    <subcellularLocation>
        <location evidence="1">Nucleus</location>
    </subcellularLocation>
</comment>
<evidence type="ECO:0000256" key="2">
    <source>
        <dbReference type="ARBA" id="ARBA00004389"/>
    </source>
</evidence>
<evidence type="ECO:0000259" key="9">
    <source>
        <dbReference type="PROSITE" id="PS50217"/>
    </source>
</evidence>
<evidence type="ECO:0000256" key="1">
    <source>
        <dbReference type="ARBA" id="ARBA00004123"/>
    </source>
</evidence>